<organism evidence="1 2">
    <name type="scientific">Streptomyces cahuitamycinicus</name>
    <dbReference type="NCBI Taxonomy" id="2070367"/>
    <lineage>
        <taxon>Bacteria</taxon>
        <taxon>Bacillati</taxon>
        <taxon>Actinomycetota</taxon>
        <taxon>Actinomycetes</taxon>
        <taxon>Kitasatosporales</taxon>
        <taxon>Streptomycetaceae</taxon>
        <taxon>Streptomyces</taxon>
    </lineage>
</organism>
<accession>A0A2N8TRV9</accession>
<reference evidence="1 2" key="1">
    <citation type="submission" date="2018-01" db="EMBL/GenBank/DDBJ databases">
        <title>Draft genome sequence of Streptomyces sp. 13K301.</title>
        <authorList>
            <person name="Sahin N."/>
            <person name="Saygin H."/>
            <person name="Ay H."/>
        </authorList>
    </citation>
    <scope>NUCLEOTIDE SEQUENCE [LARGE SCALE GENOMIC DNA]</scope>
    <source>
        <strain evidence="1 2">13K301</strain>
    </source>
</reference>
<protein>
    <submittedName>
        <fullName evidence="1">Hydroxyurea phosphotransferase</fullName>
    </submittedName>
</protein>
<dbReference type="EMBL" id="POUC01000074">
    <property type="protein sequence ID" value="PNG21752.1"/>
    <property type="molecule type" value="Genomic_DNA"/>
</dbReference>
<proteinExistence type="predicted"/>
<keyword evidence="2" id="KW-1185">Reference proteome</keyword>
<sequence>QAHAWTLARLLQNTLWDTEDGRPVDDAQLEIARRLRGHGR</sequence>
<dbReference type="AlphaFoldDB" id="A0A2N8TRV9"/>
<evidence type="ECO:0000313" key="2">
    <source>
        <dbReference type="Proteomes" id="UP000235943"/>
    </source>
</evidence>
<gene>
    <name evidence="1" type="ORF">C1J00_12985</name>
</gene>
<evidence type="ECO:0000313" key="1">
    <source>
        <dbReference type="EMBL" id="PNG21752.1"/>
    </source>
</evidence>
<dbReference type="Proteomes" id="UP000235943">
    <property type="component" value="Unassembled WGS sequence"/>
</dbReference>
<dbReference type="GO" id="GO:0016740">
    <property type="term" value="F:transferase activity"/>
    <property type="evidence" value="ECO:0007669"/>
    <property type="project" value="UniProtKB-KW"/>
</dbReference>
<name>A0A2N8TRV9_9ACTN</name>
<comment type="caution">
    <text evidence="1">The sequence shown here is derived from an EMBL/GenBank/DDBJ whole genome shotgun (WGS) entry which is preliminary data.</text>
</comment>
<keyword evidence="1" id="KW-0808">Transferase</keyword>
<feature type="non-terminal residue" evidence="1">
    <location>
        <position position="1"/>
    </location>
</feature>